<dbReference type="Proteomes" id="UP000053462">
    <property type="component" value="Unassembled WGS sequence"/>
</dbReference>
<name>A0A100XWC3_9EURY</name>
<feature type="domain" description="DUF58" evidence="1">
    <location>
        <begin position="194"/>
        <end position="345"/>
    </location>
</feature>
<protein>
    <recommendedName>
        <fullName evidence="1">DUF58 domain-containing protein</fullName>
    </recommendedName>
</protein>
<organism evidence="2 3">
    <name type="scientific">Thermococcus celericrescens</name>
    <dbReference type="NCBI Taxonomy" id="227598"/>
    <lineage>
        <taxon>Archaea</taxon>
        <taxon>Methanobacteriati</taxon>
        <taxon>Methanobacteriota</taxon>
        <taxon>Thermococci</taxon>
        <taxon>Thermococcales</taxon>
        <taxon>Thermococcaceae</taxon>
        <taxon>Thermococcus</taxon>
    </lineage>
</organism>
<reference evidence="2 3" key="1">
    <citation type="submission" date="2015-10" db="EMBL/GenBank/DDBJ databases">
        <title>Draft genome sequence of Thermococcus celericrescens strain DSM 17994.</title>
        <authorList>
            <person name="Hong S.-J."/>
            <person name="Park C.-E."/>
            <person name="Shin J.-H."/>
        </authorList>
    </citation>
    <scope>NUCLEOTIDE SEQUENCE [LARGE SCALE GENOMIC DNA]</scope>
    <source>
        <strain evidence="2 3">DSM 17994</strain>
    </source>
</reference>
<dbReference type="STRING" id="227598.APY94_09780"/>
<proteinExistence type="predicted"/>
<dbReference type="Pfam" id="PF01882">
    <property type="entry name" value="DUF58"/>
    <property type="match status" value="1"/>
</dbReference>
<dbReference type="RefSeq" id="WP_058939453.1">
    <property type="nucleotide sequence ID" value="NZ_LLYW01000035.1"/>
</dbReference>
<comment type="caution">
    <text evidence="2">The sequence shown here is derived from an EMBL/GenBank/DDBJ whole genome shotgun (WGS) entry which is preliminary data.</text>
</comment>
<accession>A0A100XWC3</accession>
<dbReference type="PANTHER" id="PTHR34351">
    <property type="entry name" value="SLR1927 PROTEIN-RELATED"/>
    <property type="match status" value="1"/>
</dbReference>
<evidence type="ECO:0000313" key="2">
    <source>
        <dbReference type="EMBL" id="KUH32372.1"/>
    </source>
</evidence>
<keyword evidence="3" id="KW-1185">Reference proteome</keyword>
<evidence type="ECO:0000313" key="3">
    <source>
        <dbReference type="Proteomes" id="UP000053462"/>
    </source>
</evidence>
<sequence>MTAARSFISTALWFIAAGIIFSMPGLAYLAVIPMTVLAVGLLADPPEGISVERELVKTNLRVGEELRVSVRLKVGRGLGFVVIRDALPEEFALVDGSNVRAFFKGPRELVVEYEYIIKPAKRGRYRIGRSEVMGYHVFGLKPSRWGVFGEETYLSVLPRVSLPKRTRTPVTKSQIPIPVTSVSIRGVASTDFREIREYRAGDPVRFINWKASARKGEVLVNEFEKEGKKTVLFIIDATGSKVGSSVENPLEYSIQLVSSLAYYFTKRNYNVGLYVVGHGKLILPATGSKQLYILVKTLLELEEVEVEKEDFVRAVEGLKHVLIRYTPLVIYVSNLLPERLAEVMEGIRRLRPIYRDKRLPMLVFDVSTYSLLEREVSSLILLEKRALRHDLLRAGVYSILWDPTREDVTSVVTKTVRLIR</sequence>
<gene>
    <name evidence="2" type="ORF">APY94_09780</name>
</gene>
<dbReference type="InterPro" id="IPR002881">
    <property type="entry name" value="DUF58"/>
</dbReference>
<dbReference type="PANTHER" id="PTHR34351:SF1">
    <property type="entry name" value="SLR1927 PROTEIN"/>
    <property type="match status" value="1"/>
</dbReference>
<dbReference type="EMBL" id="LLYW01000035">
    <property type="protein sequence ID" value="KUH32372.1"/>
    <property type="molecule type" value="Genomic_DNA"/>
</dbReference>
<evidence type="ECO:0000259" key="1">
    <source>
        <dbReference type="Pfam" id="PF01882"/>
    </source>
</evidence>
<dbReference type="AlphaFoldDB" id="A0A100XWC3"/>
<dbReference type="OrthoDB" id="31512at2157"/>